<dbReference type="AlphaFoldDB" id="A0AAZ3SWG3"/>
<evidence type="ECO:0000313" key="2">
    <source>
        <dbReference type="Proteomes" id="UP000694402"/>
    </source>
</evidence>
<reference evidence="2" key="1">
    <citation type="journal article" date="2018" name="PLoS ONE">
        <title>Chinook salmon (Oncorhynchus tshawytscha) genome and transcriptome.</title>
        <authorList>
            <person name="Christensen K.A."/>
            <person name="Leong J.S."/>
            <person name="Sakhrani D."/>
            <person name="Biagi C.A."/>
            <person name="Minkley D.R."/>
            <person name="Withler R.E."/>
            <person name="Rondeau E.B."/>
            <person name="Koop B.F."/>
            <person name="Devlin R.H."/>
        </authorList>
    </citation>
    <scope>NUCLEOTIDE SEQUENCE [LARGE SCALE GENOMIC DNA]</scope>
</reference>
<proteinExistence type="predicted"/>
<dbReference type="GeneTree" id="ENSGT01120000272133"/>
<keyword evidence="2" id="KW-1185">Reference proteome</keyword>
<dbReference type="Gene3D" id="3.30.420.10">
    <property type="entry name" value="Ribonuclease H-like superfamily/Ribonuclease H"/>
    <property type="match status" value="1"/>
</dbReference>
<dbReference type="Proteomes" id="UP000694402">
    <property type="component" value="Unassembled WGS sequence"/>
</dbReference>
<evidence type="ECO:0000313" key="1">
    <source>
        <dbReference type="Ensembl" id="ENSOTSP00005157570.1"/>
    </source>
</evidence>
<dbReference type="InterPro" id="IPR036397">
    <property type="entry name" value="RNaseH_sf"/>
</dbReference>
<protein>
    <submittedName>
        <fullName evidence="1">Uncharacterized protein</fullName>
    </submittedName>
</protein>
<reference evidence="1" key="2">
    <citation type="submission" date="2025-08" db="UniProtKB">
        <authorList>
            <consortium name="Ensembl"/>
        </authorList>
    </citation>
    <scope>IDENTIFICATION</scope>
</reference>
<reference evidence="1" key="3">
    <citation type="submission" date="2025-09" db="UniProtKB">
        <authorList>
            <consortium name="Ensembl"/>
        </authorList>
    </citation>
    <scope>IDENTIFICATION</scope>
</reference>
<accession>A0AAZ3SWG3</accession>
<dbReference type="GO" id="GO:0003676">
    <property type="term" value="F:nucleic acid binding"/>
    <property type="evidence" value="ECO:0007669"/>
    <property type="project" value="InterPro"/>
</dbReference>
<organism evidence="1 2">
    <name type="scientific">Oncorhynchus tshawytscha</name>
    <name type="common">Chinook salmon</name>
    <name type="synonym">Salmo tshawytscha</name>
    <dbReference type="NCBI Taxonomy" id="74940"/>
    <lineage>
        <taxon>Eukaryota</taxon>
        <taxon>Metazoa</taxon>
        <taxon>Chordata</taxon>
        <taxon>Craniata</taxon>
        <taxon>Vertebrata</taxon>
        <taxon>Euteleostomi</taxon>
        <taxon>Actinopterygii</taxon>
        <taxon>Neopterygii</taxon>
        <taxon>Teleostei</taxon>
        <taxon>Protacanthopterygii</taxon>
        <taxon>Salmoniformes</taxon>
        <taxon>Salmonidae</taxon>
        <taxon>Salmoninae</taxon>
        <taxon>Oncorhynchus</taxon>
    </lineage>
</organism>
<name>A0AAZ3SWG3_ONCTS</name>
<sequence length="107" mass="12209">MVEWPDRSHSSVKGTRQPAMEFAKRHLDSQTMRNNILWSTETKVELFGLNSKHHIWKKPGTILMVKHGGGSIMLWGCFSTAGTGEIWTEQSTERSSMKTCSREDSRL</sequence>
<dbReference type="Ensembl" id="ENSOTST00005140132.1">
    <property type="protein sequence ID" value="ENSOTSP00005157570.1"/>
    <property type="gene ID" value="ENSOTSG00005057344.1"/>
</dbReference>